<evidence type="ECO:0000313" key="2">
    <source>
        <dbReference type="EMBL" id="CAG8542473.1"/>
    </source>
</evidence>
<name>A0A9N9ATY4_9GLOM</name>
<proteinExistence type="predicted"/>
<dbReference type="Proteomes" id="UP000789405">
    <property type="component" value="Unassembled WGS sequence"/>
</dbReference>
<evidence type="ECO:0000313" key="3">
    <source>
        <dbReference type="Proteomes" id="UP000789405"/>
    </source>
</evidence>
<feature type="compositionally biased region" description="Acidic residues" evidence="1">
    <location>
        <begin position="20"/>
        <end position="35"/>
    </location>
</feature>
<dbReference type="AlphaFoldDB" id="A0A9N9ATY4"/>
<sequence length="56" mass="6346">MGPCIIEICKENLQLGSPIENEDPDSITEEDEDDNKESPDGILAPWDDTIWKFLLL</sequence>
<organism evidence="2 3">
    <name type="scientific">Dentiscutata erythropus</name>
    <dbReference type="NCBI Taxonomy" id="1348616"/>
    <lineage>
        <taxon>Eukaryota</taxon>
        <taxon>Fungi</taxon>
        <taxon>Fungi incertae sedis</taxon>
        <taxon>Mucoromycota</taxon>
        <taxon>Glomeromycotina</taxon>
        <taxon>Glomeromycetes</taxon>
        <taxon>Diversisporales</taxon>
        <taxon>Gigasporaceae</taxon>
        <taxon>Dentiscutata</taxon>
    </lineage>
</organism>
<protein>
    <submittedName>
        <fullName evidence="2">22738_t:CDS:1</fullName>
    </submittedName>
</protein>
<dbReference type="EMBL" id="CAJVPY010001936">
    <property type="protein sequence ID" value="CAG8542473.1"/>
    <property type="molecule type" value="Genomic_DNA"/>
</dbReference>
<feature type="region of interest" description="Disordered" evidence="1">
    <location>
        <begin position="15"/>
        <end position="43"/>
    </location>
</feature>
<gene>
    <name evidence="2" type="ORF">DERYTH_LOCUS4873</name>
</gene>
<reference evidence="2" key="1">
    <citation type="submission" date="2021-06" db="EMBL/GenBank/DDBJ databases">
        <authorList>
            <person name="Kallberg Y."/>
            <person name="Tangrot J."/>
            <person name="Rosling A."/>
        </authorList>
    </citation>
    <scope>NUCLEOTIDE SEQUENCE</scope>
    <source>
        <strain evidence="2">MA453B</strain>
    </source>
</reference>
<keyword evidence="3" id="KW-1185">Reference proteome</keyword>
<evidence type="ECO:0000256" key="1">
    <source>
        <dbReference type="SAM" id="MobiDB-lite"/>
    </source>
</evidence>
<comment type="caution">
    <text evidence="2">The sequence shown here is derived from an EMBL/GenBank/DDBJ whole genome shotgun (WGS) entry which is preliminary data.</text>
</comment>
<dbReference type="OrthoDB" id="2434807at2759"/>
<accession>A0A9N9ATY4</accession>